<evidence type="ECO:0000313" key="2">
    <source>
        <dbReference type="Proteomes" id="UP000597444"/>
    </source>
</evidence>
<protein>
    <submittedName>
        <fullName evidence="1">Uncharacterized protein</fullName>
    </submittedName>
</protein>
<dbReference type="EMBL" id="BNJK01000001">
    <property type="protein sequence ID" value="GHO92410.1"/>
    <property type="molecule type" value="Genomic_DNA"/>
</dbReference>
<evidence type="ECO:0000313" key="1">
    <source>
        <dbReference type="EMBL" id="GHO92410.1"/>
    </source>
</evidence>
<comment type="caution">
    <text evidence="1">The sequence shown here is derived from an EMBL/GenBank/DDBJ whole genome shotgun (WGS) entry which is preliminary data.</text>
</comment>
<organism evidence="1 2">
    <name type="scientific">Reticulibacter mediterranei</name>
    <dbReference type="NCBI Taxonomy" id="2778369"/>
    <lineage>
        <taxon>Bacteria</taxon>
        <taxon>Bacillati</taxon>
        <taxon>Chloroflexota</taxon>
        <taxon>Ktedonobacteria</taxon>
        <taxon>Ktedonobacterales</taxon>
        <taxon>Reticulibacteraceae</taxon>
        <taxon>Reticulibacter</taxon>
    </lineage>
</organism>
<name>A0A8J3N1P2_9CHLR</name>
<keyword evidence="2" id="KW-1185">Reference proteome</keyword>
<accession>A0A8J3N1P2</accession>
<dbReference type="RefSeq" id="WP_220203246.1">
    <property type="nucleotide sequence ID" value="NZ_BNJK01000001.1"/>
</dbReference>
<reference evidence="1" key="1">
    <citation type="submission" date="2020-10" db="EMBL/GenBank/DDBJ databases">
        <title>Taxonomic study of unclassified bacteria belonging to the class Ktedonobacteria.</title>
        <authorList>
            <person name="Yabe S."/>
            <person name="Wang C.M."/>
            <person name="Zheng Y."/>
            <person name="Sakai Y."/>
            <person name="Cavaletti L."/>
            <person name="Monciardini P."/>
            <person name="Donadio S."/>
        </authorList>
    </citation>
    <scope>NUCLEOTIDE SEQUENCE</scope>
    <source>
        <strain evidence="1">ID150040</strain>
    </source>
</reference>
<proteinExistence type="predicted"/>
<sequence length="85" mass="9718">MPDDWWDESPIIQKMRAEYRAKGRIEALREGTVIAINAHYPHLANLARQKVNQINDPQQLRNLLAQFFTASDEASIRQLLASVSS</sequence>
<dbReference type="AlphaFoldDB" id="A0A8J3N1P2"/>
<gene>
    <name evidence="1" type="ORF">KSF_024580</name>
</gene>
<dbReference type="Proteomes" id="UP000597444">
    <property type="component" value="Unassembled WGS sequence"/>
</dbReference>